<evidence type="ECO:0000259" key="1">
    <source>
        <dbReference type="Pfam" id="PF00561"/>
    </source>
</evidence>
<dbReference type="Gene3D" id="3.40.50.1820">
    <property type="entry name" value="alpha/beta hydrolase"/>
    <property type="match status" value="1"/>
</dbReference>
<organism evidence="2 3">
    <name type="scientific">Aspergillus versicolor CBS 583.65</name>
    <dbReference type="NCBI Taxonomy" id="1036611"/>
    <lineage>
        <taxon>Eukaryota</taxon>
        <taxon>Fungi</taxon>
        <taxon>Dikarya</taxon>
        <taxon>Ascomycota</taxon>
        <taxon>Pezizomycotina</taxon>
        <taxon>Eurotiomycetes</taxon>
        <taxon>Eurotiomycetidae</taxon>
        <taxon>Eurotiales</taxon>
        <taxon>Aspergillaceae</taxon>
        <taxon>Aspergillus</taxon>
        <taxon>Aspergillus subgen. Nidulantes</taxon>
    </lineage>
</organism>
<dbReference type="InterPro" id="IPR000073">
    <property type="entry name" value="AB_hydrolase_1"/>
</dbReference>
<sequence>MPLHINISFDSIVKSAVCNMEAVSTGVMTVTGYLSSILLSFAISRIVVAAILVPLYVSKVALSLLPSAIKNSINLITPTGWSRLAQNTEQYRSRSDTLAHSQLDGSYRFKQDETFPVEKDSKGWMEGAPWAHDTHEFAVCGATVRYIHLRPSYSSVLQDGRRTHRPIVFLHGNLSWSYLWRNVFPSLLEQGHDVYAIDWLGHGRSDKILRPQSMTLELHIYTVVKFFEVTELENAIIAAHDWGGCIALCTLPRLPSNTCDSLFLLNSFFPPRLSDTSLHYRLLNRIWYCTTGLLHGFLPQSAVLRFLAPHLSKEDIAAYTAPYKGLPRASKSSIERFSHSIPSLPRFVLFTLRQTYIWKVLEGLAGPSHFDSLNVQARFSAQGDQVRRFWNLKQYDDETEVIHVFGDKDPILKDYKSVFAQTIHPERVVDWAPSGLWIVGAGHLPMEGKPGEVSGLIAKFARGSDGGAR</sequence>
<evidence type="ECO:0000313" key="3">
    <source>
        <dbReference type="Proteomes" id="UP000184073"/>
    </source>
</evidence>
<dbReference type="Pfam" id="PF00561">
    <property type="entry name" value="Abhydrolase_1"/>
    <property type="match status" value="1"/>
</dbReference>
<dbReference type="VEuPathDB" id="FungiDB:ASPVEDRAFT_82293"/>
<protein>
    <recommendedName>
        <fullName evidence="1">AB hydrolase-1 domain-containing protein</fullName>
    </recommendedName>
</protein>
<dbReference type="OrthoDB" id="284184at2759"/>
<gene>
    <name evidence="2" type="ORF">ASPVEDRAFT_82293</name>
</gene>
<dbReference type="GO" id="GO:0003824">
    <property type="term" value="F:catalytic activity"/>
    <property type="evidence" value="ECO:0007669"/>
    <property type="project" value="InterPro"/>
</dbReference>
<proteinExistence type="predicted"/>
<keyword evidence="3" id="KW-1185">Reference proteome</keyword>
<accession>A0A1L9PH13</accession>
<dbReference type="Proteomes" id="UP000184073">
    <property type="component" value="Unassembled WGS sequence"/>
</dbReference>
<dbReference type="PANTHER" id="PTHR43689:SF28">
    <property type="entry name" value="HALOALKANE DEHALOGENASE FAMILY PROTEIN (AFU_ORTHOLOGUE AFUA_8G01700)"/>
    <property type="match status" value="1"/>
</dbReference>
<dbReference type="InterPro" id="IPR000639">
    <property type="entry name" value="Epox_hydrolase-like"/>
</dbReference>
<name>A0A1L9PH13_ASPVE</name>
<dbReference type="PRINTS" id="PR00412">
    <property type="entry name" value="EPOXHYDRLASE"/>
</dbReference>
<dbReference type="SUPFAM" id="SSF53474">
    <property type="entry name" value="alpha/beta-Hydrolases"/>
    <property type="match status" value="1"/>
</dbReference>
<dbReference type="STRING" id="1036611.A0A1L9PH13"/>
<feature type="domain" description="AB hydrolase-1" evidence="1">
    <location>
        <begin position="166"/>
        <end position="274"/>
    </location>
</feature>
<dbReference type="RefSeq" id="XP_040666497.1">
    <property type="nucleotide sequence ID" value="XM_040817180.1"/>
</dbReference>
<dbReference type="AlphaFoldDB" id="A0A1L9PH13"/>
<dbReference type="InterPro" id="IPR029058">
    <property type="entry name" value="AB_hydrolase_fold"/>
</dbReference>
<evidence type="ECO:0000313" key="2">
    <source>
        <dbReference type="EMBL" id="OJJ00735.1"/>
    </source>
</evidence>
<dbReference type="EMBL" id="KV878127">
    <property type="protein sequence ID" value="OJJ00735.1"/>
    <property type="molecule type" value="Genomic_DNA"/>
</dbReference>
<dbReference type="PANTHER" id="PTHR43689">
    <property type="entry name" value="HYDROLASE"/>
    <property type="match status" value="1"/>
</dbReference>
<dbReference type="GeneID" id="63732691"/>
<reference evidence="3" key="1">
    <citation type="journal article" date="2017" name="Genome Biol.">
        <title>Comparative genomics reveals high biological diversity and specific adaptations in the industrially and medically important fungal genus Aspergillus.</title>
        <authorList>
            <person name="de Vries R.P."/>
            <person name="Riley R."/>
            <person name="Wiebenga A."/>
            <person name="Aguilar-Osorio G."/>
            <person name="Amillis S."/>
            <person name="Uchima C.A."/>
            <person name="Anderluh G."/>
            <person name="Asadollahi M."/>
            <person name="Askin M."/>
            <person name="Barry K."/>
            <person name="Battaglia E."/>
            <person name="Bayram O."/>
            <person name="Benocci T."/>
            <person name="Braus-Stromeyer S.A."/>
            <person name="Caldana C."/>
            <person name="Canovas D."/>
            <person name="Cerqueira G.C."/>
            <person name="Chen F."/>
            <person name="Chen W."/>
            <person name="Choi C."/>
            <person name="Clum A."/>
            <person name="Dos Santos R.A."/>
            <person name="Damasio A.R."/>
            <person name="Diallinas G."/>
            <person name="Emri T."/>
            <person name="Fekete E."/>
            <person name="Flipphi M."/>
            <person name="Freyberg S."/>
            <person name="Gallo A."/>
            <person name="Gournas C."/>
            <person name="Habgood R."/>
            <person name="Hainaut M."/>
            <person name="Harispe M.L."/>
            <person name="Henrissat B."/>
            <person name="Hilden K.S."/>
            <person name="Hope R."/>
            <person name="Hossain A."/>
            <person name="Karabika E."/>
            <person name="Karaffa L."/>
            <person name="Karanyi Z."/>
            <person name="Krasevec N."/>
            <person name="Kuo A."/>
            <person name="Kusch H."/>
            <person name="LaButti K."/>
            <person name="Lagendijk E.L."/>
            <person name="Lapidus A."/>
            <person name="Levasseur A."/>
            <person name="Lindquist E."/>
            <person name="Lipzen A."/>
            <person name="Logrieco A.F."/>
            <person name="MacCabe A."/>
            <person name="Maekelae M.R."/>
            <person name="Malavazi I."/>
            <person name="Melin P."/>
            <person name="Meyer V."/>
            <person name="Mielnichuk N."/>
            <person name="Miskei M."/>
            <person name="Molnar A.P."/>
            <person name="Mule G."/>
            <person name="Ngan C.Y."/>
            <person name="Orejas M."/>
            <person name="Orosz E."/>
            <person name="Ouedraogo J.P."/>
            <person name="Overkamp K.M."/>
            <person name="Park H.-S."/>
            <person name="Perrone G."/>
            <person name="Piumi F."/>
            <person name="Punt P.J."/>
            <person name="Ram A.F."/>
            <person name="Ramon A."/>
            <person name="Rauscher S."/>
            <person name="Record E."/>
            <person name="Riano-Pachon D.M."/>
            <person name="Robert V."/>
            <person name="Roehrig J."/>
            <person name="Ruller R."/>
            <person name="Salamov A."/>
            <person name="Salih N.S."/>
            <person name="Samson R.A."/>
            <person name="Sandor E."/>
            <person name="Sanguinetti M."/>
            <person name="Schuetze T."/>
            <person name="Sepcic K."/>
            <person name="Shelest E."/>
            <person name="Sherlock G."/>
            <person name="Sophianopoulou V."/>
            <person name="Squina F.M."/>
            <person name="Sun H."/>
            <person name="Susca A."/>
            <person name="Todd R.B."/>
            <person name="Tsang A."/>
            <person name="Unkles S.E."/>
            <person name="van de Wiele N."/>
            <person name="van Rossen-Uffink D."/>
            <person name="Oliveira J.V."/>
            <person name="Vesth T.C."/>
            <person name="Visser J."/>
            <person name="Yu J.-H."/>
            <person name="Zhou M."/>
            <person name="Andersen M.R."/>
            <person name="Archer D.B."/>
            <person name="Baker S.E."/>
            <person name="Benoit I."/>
            <person name="Brakhage A.A."/>
            <person name="Braus G.H."/>
            <person name="Fischer R."/>
            <person name="Frisvad J.C."/>
            <person name="Goldman G.H."/>
            <person name="Houbraken J."/>
            <person name="Oakley B."/>
            <person name="Pocsi I."/>
            <person name="Scazzocchio C."/>
            <person name="Seiboth B."/>
            <person name="vanKuyk P.A."/>
            <person name="Wortman J."/>
            <person name="Dyer P.S."/>
            <person name="Grigoriev I.V."/>
        </authorList>
    </citation>
    <scope>NUCLEOTIDE SEQUENCE [LARGE SCALE GENOMIC DNA]</scope>
    <source>
        <strain evidence="3">CBS 583.65</strain>
    </source>
</reference>